<protein>
    <submittedName>
        <fullName evidence="1">Uncharacterized protein</fullName>
    </submittedName>
</protein>
<dbReference type="AlphaFoldDB" id="A0A0K2SV29"/>
<dbReference type="EMBL" id="HACA01000058">
    <property type="protein sequence ID" value="CDW17419.1"/>
    <property type="molecule type" value="Transcribed_RNA"/>
</dbReference>
<evidence type="ECO:0000313" key="1">
    <source>
        <dbReference type="EMBL" id="CDW17419.1"/>
    </source>
</evidence>
<sequence length="65" mass="7361">NISGSFFKLSPPLPTFFKRSSPSFFILAFLKPRLLEHFIFSIVLATSASASRRSVIPVLWFFAHS</sequence>
<accession>A0A0K2SV29</accession>
<organism evidence="1">
    <name type="scientific">Lepeophtheirus salmonis</name>
    <name type="common">Salmon louse</name>
    <name type="synonym">Caligus salmonis</name>
    <dbReference type="NCBI Taxonomy" id="72036"/>
    <lineage>
        <taxon>Eukaryota</taxon>
        <taxon>Metazoa</taxon>
        <taxon>Ecdysozoa</taxon>
        <taxon>Arthropoda</taxon>
        <taxon>Crustacea</taxon>
        <taxon>Multicrustacea</taxon>
        <taxon>Hexanauplia</taxon>
        <taxon>Copepoda</taxon>
        <taxon>Siphonostomatoida</taxon>
        <taxon>Caligidae</taxon>
        <taxon>Lepeophtheirus</taxon>
    </lineage>
</organism>
<name>A0A0K2SV29_LEPSM</name>
<reference evidence="1" key="1">
    <citation type="submission" date="2014-05" db="EMBL/GenBank/DDBJ databases">
        <authorList>
            <person name="Chronopoulou M."/>
        </authorList>
    </citation>
    <scope>NUCLEOTIDE SEQUENCE</scope>
    <source>
        <tissue evidence="1">Whole organism</tissue>
    </source>
</reference>
<proteinExistence type="predicted"/>
<feature type="non-terminal residue" evidence="1">
    <location>
        <position position="1"/>
    </location>
</feature>